<proteinExistence type="predicted"/>
<accession>A0A382B7D4</accession>
<dbReference type="InterPro" id="IPR050465">
    <property type="entry name" value="UPF0194_transport"/>
</dbReference>
<organism evidence="4">
    <name type="scientific">marine metagenome</name>
    <dbReference type="NCBI Taxonomy" id="408172"/>
    <lineage>
        <taxon>unclassified sequences</taxon>
        <taxon>metagenomes</taxon>
        <taxon>ecological metagenomes</taxon>
    </lineage>
</organism>
<keyword evidence="3" id="KW-1133">Transmembrane helix</keyword>
<sequence length="531" mass="57428">MDPREIIQEKRQSVPKLIIGLLLVTCIGLGVFWGFREWYADDGSTDSVPTFEQVTVERGNIATTFTTSGTATARESAELNFGSSGVVETVEVELGDQVDEGDVLATLDDRDAQNGLIIAQNNLLEAELRLSQLLEAPSEAVLSEAEKTSSNAMSQLALAKLNYENALEPPIYSDISSSDANVTQRQTEVVSANRDVITANRDVTTANREVQTAYADLRIVQGSLCSLNQIQPEILIDNAETIWSEVEGTDVSLKLDTGAFVQGHNSLKLELPHYLYLESVTGHKEHESVIAKKTLAKLDLSAFDQIEFWVRSDSTIGKGYFELTLYDSEPSLFLTPLEAFSIPALEKDVWTLVSSPMSKLESDIEVKGIGVRFSADTTQMSSNRTLWLDEIKALGLTPICSSASLPLSETSISFLTDTVDSTTSSNIAVAEISRDFIKSNDSYVKALNSSAKALDSSAKALDSLDVAAANLVSANAKRASLDDPLSESESAQLLAAIAAAEATLTSALRKKDDLLDGPSENEIKLQELNIA</sequence>
<keyword evidence="3" id="KW-0812">Transmembrane</keyword>
<dbReference type="GO" id="GO:0030313">
    <property type="term" value="C:cell envelope"/>
    <property type="evidence" value="ECO:0007669"/>
    <property type="project" value="UniProtKB-SubCell"/>
</dbReference>
<dbReference type="Gene3D" id="2.60.120.430">
    <property type="entry name" value="Galactose-binding lectin"/>
    <property type="match status" value="1"/>
</dbReference>
<feature type="transmembrane region" description="Helical" evidence="3">
    <location>
        <begin position="17"/>
        <end position="35"/>
    </location>
</feature>
<protein>
    <submittedName>
        <fullName evidence="4">Uncharacterized protein</fullName>
    </submittedName>
</protein>
<keyword evidence="3" id="KW-0472">Membrane</keyword>
<comment type="subcellular location">
    <subcellularLocation>
        <location evidence="1">Cell envelope</location>
    </subcellularLocation>
</comment>
<dbReference type="PANTHER" id="PTHR32347:SF23">
    <property type="entry name" value="BLL5650 PROTEIN"/>
    <property type="match status" value="1"/>
</dbReference>
<dbReference type="AlphaFoldDB" id="A0A382B7D4"/>
<evidence type="ECO:0000256" key="1">
    <source>
        <dbReference type="ARBA" id="ARBA00004196"/>
    </source>
</evidence>
<feature type="non-terminal residue" evidence="4">
    <location>
        <position position="531"/>
    </location>
</feature>
<dbReference type="Gene3D" id="2.40.50.100">
    <property type="match status" value="1"/>
</dbReference>
<gene>
    <name evidence="4" type="ORF">METZ01_LOCUS162560</name>
</gene>
<dbReference type="SUPFAM" id="SSF111369">
    <property type="entry name" value="HlyD-like secretion proteins"/>
    <property type="match status" value="1"/>
</dbReference>
<evidence type="ECO:0000256" key="3">
    <source>
        <dbReference type="SAM" id="Phobius"/>
    </source>
</evidence>
<name>A0A382B7D4_9ZZZZ</name>
<keyword evidence="2" id="KW-0175">Coiled coil</keyword>
<evidence type="ECO:0000313" key="4">
    <source>
        <dbReference type="EMBL" id="SVB09706.1"/>
    </source>
</evidence>
<evidence type="ECO:0000256" key="2">
    <source>
        <dbReference type="ARBA" id="ARBA00023054"/>
    </source>
</evidence>
<dbReference type="EMBL" id="UINC01028546">
    <property type="protein sequence ID" value="SVB09706.1"/>
    <property type="molecule type" value="Genomic_DNA"/>
</dbReference>
<dbReference type="PANTHER" id="PTHR32347">
    <property type="entry name" value="EFFLUX SYSTEM COMPONENT YKNX-RELATED"/>
    <property type="match status" value="1"/>
</dbReference>
<reference evidence="4" key="1">
    <citation type="submission" date="2018-05" db="EMBL/GenBank/DDBJ databases">
        <authorList>
            <person name="Lanie J.A."/>
            <person name="Ng W.-L."/>
            <person name="Kazmierczak K.M."/>
            <person name="Andrzejewski T.M."/>
            <person name="Davidsen T.M."/>
            <person name="Wayne K.J."/>
            <person name="Tettelin H."/>
            <person name="Glass J.I."/>
            <person name="Rusch D."/>
            <person name="Podicherti R."/>
            <person name="Tsui H.-C.T."/>
            <person name="Winkler M.E."/>
        </authorList>
    </citation>
    <scope>NUCLEOTIDE SEQUENCE</scope>
</reference>